<keyword evidence="9" id="KW-1185">Reference proteome</keyword>
<dbReference type="AlphaFoldDB" id="A0A0E0HN87"/>
<dbReference type="InterPro" id="IPR044791">
    <property type="entry name" value="Beta-glucanase/XTH"/>
</dbReference>
<feature type="domain" description="GH16" evidence="7">
    <location>
        <begin position="25"/>
        <end position="234"/>
    </location>
</feature>
<protein>
    <recommendedName>
        <fullName evidence="6">Xyloglucan endotransglucosylase/hydrolase</fullName>
        <ecNumber evidence="6">2.4.1.207</ecNumber>
    </recommendedName>
</protein>
<dbReference type="InterPro" id="IPR008264">
    <property type="entry name" value="Beta_glucanase"/>
</dbReference>
<dbReference type="EnsemblPlants" id="ONIVA06G10160.1">
    <property type="protein sequence ID" value="ONIVA06G10160.1"/>
    <property type="gene ID" value="ONIVA06G10160"/>
</dbReference>
<keyword evidence="6" id="KW-0052">Apoplast</keyword>
<evidence type="ECO:0000313" key="9">
    <source>
        <dbReference type="Proteomes" id="UP000006591"/>
    </source>
</evidence>
<dbReference type="GO" id="GO:0016762">
    <property type="term" value="F:xyloglucan:xyloglucosyl transferase activity"/>
    <property type="evidence" value="ECO:0007669"/>
    <property type="project" value="UniProtKB-EC"/>
</dbReference>
<comment type="PTM">
    <text evidence="6">Contains at least one intrachain disulfide bond essential for its enzymatic activity.</text>
</comment>
<evidence type="ECO:0000256" key="3">
    <source>
        <dbReference type="ARBA" id="ARBA00023157"/>
    </source>
</evidence>
<evidence type="ECO:0000256" key="1">
    <source>
        <dbReference type="ARBA" id="ARBA00022679"/>
    </source>
</evidence>
<dbReference type="InterPro" id="IPR010713">
    <property type="entry name" value="XET_C"/>
</dbReference>
<dbReference type="GO" id="GO:0071555">
    <property type="term" value="P:cell wall organization"/>
    <property type="evidence" value="ECO:0007669"/>
    <property type="project" value="UniProtKB-KW"/>
</dbReference>
<feature type="active site" description="Nucleophile" evidence="5">
    <location>
        <position position="119"/>
    </location>
</feature>
<evidence type="ECO:0000256" key="2">
    <source>
        <dbReference type="ARBA" id="ARBA00022801"/>
    </source>
</evidence>
<dbReference type="Gene3D" id="2.60.120.200">
    <property type="match status" value="1"/>
</dbReference>
<dbReference type="GO" id="GO:0010411">
    <property type="term" value="P:xyloglucan metabolic process"/>
    <property type="evidence" value="ECO:0007669"/>
    <property type="project" value="InterPro"/>
</dbReference>
<evidence type="ECO:0000259" key="7">
    <source>
        <dbReference type="PROSITE" id="PS51762"/>
    </source>
</evidence>
<dbReference type="GO" id="GO:0004553">
    <property type="term" value="F:hydrolase activity, hydrolyzing O-glycosyl compounds"/>
    <property type="evidence" value="ECO:0007669"/>
    <property type="project" value="InterPro"/>
</dbReference>
<dbReference type="STRING" id="4536.A0A0E0HN87"/>
<dbReference type="PANTHER" id="PTHR31062">
    <property type="entry name" value="XYLOGLUCAN ENDOTRANSGLUCOSYLASE/HYDROLASE PROTEIN 8-RELATED"/>
    <property type="match status" value="1"/>
</dbReference>
<keyword evidence="1 6" id="KW-0808">Transferase</keyword>
<dbReference type="Proteomes" id="UP000006591">
    <property type="component" value="Chromosome 6"/>
</dbReference>
<feature type="signal peptide" evidence="6">
    <location>
        <begin position="1"/>
        <end position="27"/>
    </location>
</feature>
<dbReference type="InterPro" id="IPR013320">
    <property type="entry name" value="ConA-like_dom_sf"/>
</dbReference>
<dbReference type="Pfam" id="PF00722">
    <property type="entry name" value="Glyco_hydro_16"/>
    <property type="match status" value="1"/>
</dbReference>
<dbReference type="PIRSF" id="PIRSF005604">
    <property type="entry name" value="XET"/>
    <property type="match status" value="1"/>
</dbReference>
<keyword evidence="6" id="KW-0732">Signal</keyword>
<dbReference type="Pfam" id="PF06955">
    <property type="entry name" value="XET_C"/>
    <property type="match status" value="1"/>
</dbReference>
<evidence type="ECO:0000256" key="5">
    <source>
        <dbReference type="PIRSR" id="PIRSR005604-1"/>
    </source>
</evidence>
<dbReference type="InterPro" id="IPR000757">
    <property type="entry name" value="Beta-glucanase-like"/>
</dbReference>
<dbReference type="SUPFAM" id="SSF49899">
    <property type="entry name" value="Concanavalin A-like lectins/glucanases"/>
    <property type="match status" value="1"/>
</dbReference>
<dbReference type="EC" id="2.4.1.207" evidence="6"/>
<name>A0A0E0HN87_ORYNI</name>
<feature type="active site" description="Proton donor" evidence="5">
    <location>
        <position position="123"/>
    </location>
</feature>
<evidence type="ECO:0000313" key="8">
    <source>
        <dbReference type="EnsemblPlants" id="ONIVA06G10160.1"/>
    </source>
</evidence>
<sequence>MVFQVQPPWLFLLHLIAIAVLLLAVDSVLPPAPAPPPAVATVFDDNYVATYGGDGYHLVNQGTQISLTLDKSSGAGFRSKLMYGSGFFHMRIKVPAGYTAGVVTAYYLASEPDRDVQDEVDFEFLGDKDGNPITLQTNVFVGGHGDREQRLRLWFDPAADFHDYSILWNPFHLVIFVDETPVRVLKNLTSRGPEFEFPAKPMRPRGSVWDASDWATDGGRTKVDWARAPFTAAFQGFAVDACAAAAGGGVSSDDCGSPDTWWWNGGEYRRLTAAQQAAYDGVRGNLTYDYCTDKSKKRPVPPPECSFT</sequence>
<evidence type="ECO:0000256" key="4">
    <source>
        <dbReference type="ARBA" id="ARBA00023295"/>
    </source>
</evidence>
<organism evidence="8">
    <name type="scientific">Oryza nivara</name>
    <name type="common">Indian wild rice</name>
    <name type="synonym">Oryza sativa f. spontanea</name>
    <dbReference type="NCBI Taxonomy" id="4536"/>
    <lineage>
        <taxon>Eukaryota</taxon>
        <taxon>Viridiplantae</taxon>
        <taxon>Streptophyta</taxon>
        <taxon>Embryophyta</taxon>
        <taxon>Tracheophyta</taxon>
        <taxon>Spermatophyta</taxon>
        <taxon>Magnoliopsida</taxon>
        <taxon>Liliopsida</taxon>
        <taxon>Poales</taxon>
        <taxon>Poaceae</taxon>
        <taxon>BOP clade</taxon>
        <taxon>Oryzoideae</taxon>
        <taxon>Oryzeae</taxon>
        <taxon>Oryzinae</taxon>
        <taxon>Oryza</taxon>
    </lineage>
</organism>
<reference evidence="8" key="1">
    <citation type="submission" date="2015-04" db="UniProtKB">
        <authorList>
            <consortium name="EnsemblPlants"/>
        </authorList>
    </citation>
    <scope>IDENTIFICATION</scope>
    <source>
        <strain evidence="8">SL10</strain>
    </source>
</reference>
<proteinExistence type="inferred from homology"/>
<keyword evidence="3" id="KW-1015">Disulfide bond</keyword>
<keyword evidence="6" id="KW-0964">Secreted</keyword>
<accession>A0A0E0HN87</accession>
<dbReference type="eggNOG" id="KOG0017">
    <property type="taxonomic scope" value="Eukaryota"/>
</dbReference>
<keyword evidence="6" id="KW-0134">Cell wall</keyword>
<keyword evidence="6" id="KW-0961">Cell wall biogenesis/degradation</keyword>
<evidence type="ECO:0000256" key="6">
    <source>
        <dbReference type="RuleBase" id="RU361120"/>
    </source>
</evidence>
<dbReference type="OMA" id="FPAKPMR"/>
<dbReference type="Gramene" id="ONIVA06G10160.1">
    <property type="protein sequence ID" value="ONIVA06G10160.1"/>
    <property type="gene ID" value="ONIVA06G10160"/>
</dbReference>
<keyword evidence="2 6" id="KW-0378">Hydrolase</keyword>
<reference evidence="8" key="2">
    <citation type="submission" date="2018-04" db="EMBL/GenBank/DDBJ databases">
        <title>OnivRS2 (Oryza nivara Reference Sequence Version 2).</title>
        <authorList>
            <person name="Zhang J."/>
            <person name="Kudrna D."/>
            <person name="Lee S."/>
            <person name="Talag J."/>
            <person name="Rajasekar S."/>
            <person name="Welchert J."/>
            <person name="Hsing Y.-I."/>
            <person name="Wing R.A."/>
        </authorList>
    </citation>
    <scope>NUCLEOTIDE SEQUENCE [LARGE SCALE GENOMIC DNA]</scope>
    <source>
        <strain evidence="8">SL10</strain>
    </source>
</reference>
<dbReference type="GO" id="GO:0042546">
    <property type="term" value="P:cell wall biogenesis"/>
    <property type="evidence" value="ECO:0007669"/>
    <property type="project" value="InterPro"/>
</dbReference>
<dbReference type="HOGENOM" id="CLU_048041_2_1_1"/>
<dbReference type="CDD" id="cd02176">
    <property type="entry name" value="GH16_XET"/>
    <property type="match status" value="1"/>
</dbReference>
<dbReference type="PRINTS" id="PR00737">
    <property type="entry name" value="GLHYDRLASE16"/>
</dbReference>
<dbReference type="PROSITE" id="PS51762">
    <property type="entry name" value="GH16_2"/>
    <property type="match status" value="1"/>
</dbReference>
<dbReference type="GO" id="GO:0048046">
    <property type="term" value="C:apoplast"/>
    <property type="evidence" value="ECO:0007669"/>
    <property type="project" value="UniProtKB-SubCell"/>
</dbReference>
<keyword evidence="4 6" id="KW-0326">Glycosidase</keyword>
<comment type="function">
    <text evidence="6">Catalyzes xyloglucan endohydrolysis (XEH) and/or endotransglycosylation (XET). Cleaves and religates xyloglucan polymers, an essential constituent of the primary cell wall, and thereby participates in cell wall construction of growing tissues.</text>
</comment>
<comment type="subcellular location">
    <subcellularLocation>
        <location evidence="6">Secreted</location>
        <location evidence="6">Cell wall</location>
    </subcellularLocation>
    <subcellularLocation>
        <location evidence="6">Secreted</location>
        <location evidence="6">Extracellular space</location>
        <location evidence="6">Apoplast</location>
    </subcellularLocation>
</comment>
<comment type="similarity">
    <text evidence="6">Belongs to the glycosyl hydrolase 16 family.</text>
</comment>
<dbReference type="InterPro" id="IPR016455">
    <property type="entry name" value="XTH"/>
</dbReference>
<feature type="chain" id="PRO_5005115901" description="Xyloglucan endotransglucosylase/hydrolase" evidence="6">
    <location>
        <begin position="28"/>
        <end position="308"/>
    </location>
</feature>